<comment type="function">
    <text evidence="7">Provides the (R)-glutamate required for cell wall biosynthesis.</text>
</comment>
<dbReference type="RefSeq" id="WP_053940472.1">
    <property type="nucleotide sequence ID" value="NZ_CP009253.1"/>
</dbReference>
<comment type="pathway">
    <text evidence="7">Cell wall biogenesis; peptidoglycan biosynthesis.</text>
</comment>
<dbReference type="Gene3D" id="3.40.50.1860">
    <property type="match status" value="2"/>
</dbReference>
<feature type="active site" description="Proton donor/acceptor" evidence="7">
    <location>
        <position position="69"/>
    </location>
</feature>
<dbReference type="PANTHER" id="PTHR21198">
    <property type="entry name" value="GLUTAMATE RACEMASE"/>
    <property type="match status" value="1"/>
</dbReference>
<name>A0A0M4HVR8_9GAMM</name>
<dbReference type="HAMAP" id="MF_00258">
    <property type="entry name" value="Glu_racemase"/>
    <property type="match status" value="1"/>
</dbReference>
<keyword evidence="3 7" id="KW-0133">Cell shape</keyword>
<sequence length="260" mass="30038">MLIFDSGIGGISILENIKKKLPKKNYIYLLDNKGFPYGEKKESFIIQRSIKIINTIKNLYPIQIVVIACNTVSTISLHILKKKFNIPIVGVLPSLDQAIKITKNNNIGIIATKATIKSLYTKNLISKYTNSMNIKVIATNELARIAENKIRKISVSNFELKKIFYPWIILAVQPDTIYLGCTHFSFLKNEIQKIFHKPINFLDSYTNTTEIVKKYFLNTKNNQNIKKNIFLYSKYSKNINKLLYILEKYEFNDISKVNLN</sequence>
<evidence type="ECO:0000313" key="9">
    <source>
        <dbReference type="Proteomes" id="UP000066321"/>
    </source>
</evidence>
<evidence type="ECO:0000256" key="2">
    <source>
        <dbReference type="ARBA" id="ARBA00013090"/>
    </source>
</evidence>
<dbReference type="EC" id="5.1.1.3" evidence="2 7"/>
<organism evidence="8 9">
    <name type="scientific">Buchnera aphidicola</name>
    <name type="common">Aphis glycines</name>
    <dbReference type="NCBI Taxonomy" id="1265350"/>
    <lineage>
        <taxon>Bacteria</taxon>
        <taxon>Pseudomonadati</taxon>
        <taxon>Pseudomonadota</taxon>
        <taxon>Gammaproteobacteria</taxon>
        <taxon>Enterobacterales</taxon>
        <taxon>Erwiniaceae</taxon>
        <taxon>Buchnera</taxon>
    </lineage>
</organism>
<dbReference type="KEGG" id="baph:IX46_02865"/>
<protein>
    <recommendedName>
        <fullName evidence="2 7">Glutamate racemase</fullName>
        <ecNumber evidence="2 7">5.1.1.3</ecNumber>
    </recommendedName>
</protein>
<dbReference type="GO" id="GO:0009252">
    <property type="term" value="P:peptidoglycan biosynthetic process"/>
    <property type="evidence" value="ECO:0007669"/>
    <property type="project" value="UniProtKB-UniRule"/>
</dbReference>
<dbReference type="SUPFAM" id="SSF53681">
    <property type="entry name" value="Aspartate/glutamate racemase"/>
    <property type="match status" value="2"/>
</dbReference>
<dbReference type="PANTHER" id="PTHR21198:SF2">
    <property type="entry name" value="GLUTAMATE RACEMASE"/>
    <property type="match status" value="1"/>
</dbReference>
<dbReference type="GO" id="GO:0008881">
    <property type="term" value="F:glutamate racemase activity"/>
    <property type="evidence" value="ECO:0007669"/>
    <property type="project" value="UniProtKB-UniRule"/>
</dbReference>
<evidence type="ECO:0000256" key="5">
    <source>
        <dbReference type="ARBA" id="ARBA00023235"/>
    </source>
</evidence>
<dbReference type="Proteomes" id="UP000066321">
    <property type="component" value="Chromosome"/>
</dbReference>
<dbReference type="NCBIfam" id="TIGR00067">
    <property type="entry name" value="glut_race"/>
    <property type="match status" value="1"/>
</dbReference>
<reference evidence="8 9" key="1">
    <citation type="journal article" date="2015" name="J Genomics">
        <title>Whole Genome Sequence of the Soybean Aphid Endosymbiont Buchnera aphidicola and Genetic Differentiation among Biotype-Specific Strains.</title>
        <authorList>
            <person name="Cassone B.J."/>
            <person name="Wenger J.A."/>
            <person name="Michel A.P."/>
        </authorList>
    </citation>
    <scope>NUCLEOTIDE SEQUENCE [LARGE SCALE GENOMIC DNA]</scope>
    <source>
        <strain evidence="8 9">BAg</strain>
    </source>
</reference>
<comment type="catalytic activity">
    <reaction evidence="1 7">
        <text>L-glutamate = D-glutamate</text>
        <dbReference type="Rhea" id="RHEA:12813"/>
        <dbReference type="ChEBI" id="CHEBI:29985"/>
        <dbReference type="ChEBI" id="CHEBI:29986"/>
        <dbReference type="EC" id="5.1.1.3"/>
    </reaction>
</comment>
<evidence type="ECO:0000256" key="3">
    <source>
        <dbReference type="ARBA" id="ARBA00022960"/>
    </source>
</evidence>
<dbReference type="InterPro" id="IPR001920">
    <property type="entry name" value="Asp/Glu_race"/>
</dbReference>
<evidence type="ECO:0000256" key="1">
    <source>
        <dbReference type="ARBA" id="ARBA00001602"/>
    </source>
</evidence>
<dbReference type="GO" id="GO:0008360">
    <property type="term" value="P:regulation of cell shape"/>
    <property type="evidence" value="ECO:0007669"/>
    <property type="project" value="UniProtKB-KW"/>
</dbReference>
<dbReference type="STRING" id="1265350.IX46_02865"/>
<proteinExistence type="inferred from homology"/>
<keyword evidence="4 7" id="KW-0573">Peptidoglycan synthesis</keyword>
<gene>
    <name evidence="7" type="primary">murI</name>
    <name evidence="8" type="ORF">IX46_02865</name>
</gene>
<dbReference type="OrthoDB" id="9801055at2"/>
<evidence type="ECO:0000256" key="6">
    <source>
        <dbReference type="ARBA" id="ARBA00023316"/>
    </source>
</evidence>
<feature type="binding site" evidence="7">
    <location>
        <begin position="182"/>
        <end position="183"/>
    </location>
    <ligand>
        <name>substrate</name>
    </ligand>
</feature>
<accession>A0A0M4HVR8</accession>
<comment type="similarity">
    <text evidence="7">Belongs to the aspartate/glutamate racemases family.</text>
</comment>
<dbReference type="UniPathway" id="UPA00219"/>
<dbReference type="Pfam" id="PF01177">
    <property type="entry name" value="Asp_Glu_race"/>
    <property type="match status" value="1"/>
</dbReference>
<feature type="active site" description="Proton donor/acceptor" evidence="7">
    <location>
        <position position="181"/>
    </location>
</feature>
<dbReference type="GO" id="GO:0071555">
    <property type="term" value="P:cell wall organization"/>
    <property type="evidence" value="ECO:0007669"/>
    <property type="project" value="UniProtKB-KW"/>
</dbReference>
<evidence type="ECO:0000256" key="7">
    <source>
        <dbReference type="HAMAP-Rule" id="MF_00258"/>
    </source>
</evidence>
<dbReference type="EMBL" id="CP009253">
    <property type="protein sequence ID" value="ALD15479.1"/>
    <property type="molecule type" value="Genomic_DNA"/>
</dbReference>
<dbReference type="PATRIC" id="fig|1265350.3.peg.543"/>
<dbReference type="InterPro" id="IPR004391">
    <property type="entry name" value="Glu_race"/>
</dbReference>
<dbReference type="AlphaFoldDB" id="A0A0M4HVR8"/>
<keyword evidence="6 7" id="KW-0961">Cell wall biogenesis/degradation</keyword>
<dbReference type="InterPro" id="IPR015942">
    <property type="entry name" value="Asp/Glu/hydantoin_racemase"/>
</dbReference>
<feature type="binding site" evidence="7">
    <location>
        <begin position="70"/>
        <end position="71"/>
    </location>
    <ligand>
        <name>substrate</name>
    </ligand>
</feature>
<keyword evidence="5 7" id="KW-0413">Isomerase</keyword>
<feature type="binding site" evidence="7">
    <location>
        <begin position="5"/>
        <end position="6"/>
    </location>
    <ligand>
        <name>substrate</name>
    </ligand>
</feature>
<evidence type="ECO:0000313" key="8">
    <source>
        <dbReference type="EMBL" id="ALD15479.1"/>
    </source>
</evidence>
<evidence type="ECO:0000256" key="4">
    <source>
        <dbReference type="ARBA" id="ARBA00022984"/>
    </source>
</evidence>
<feature type="binding site" evidence="7">
    <location>
        <begin position="37"/>
        <end position="38"/>
    </location>
    <ligand>
        <name>substrate</name>
    </ligand>
</feature>